<dbReference type="Gene3D" id="2.10.109.10">
    <property type="entry name" value="Umud Fragment, subunit A"/>
    <property type="match status" value="1"/>
</dbReference>
<dbReference type="InterPro" id="IPR019533">
    <property type="entry name" value="Peptidase_S26"/>
</dbReference>
<dbReference type="PRINTS" id="PR00727">
    <property type="entry name" value="LEADERPTASE"/>
</dbReference>
<evidence type="ECO:0000256" key="1">
    <source>
        <dbReference type="ARBA" id="ARBA00009370"/>
    </source>
</evidence>
<accession>F4LJB1</accession>
<comment type="similarity">
    <text evidence="1 4">Belongs to the peptidase S26 family.</text>
</comment>
<evidence type="ECO:0000313" key="6">
    <source>
        <dbReference type="EMBL" id="AEE17356.1"/>
    </source>
</evidence>
<evidence type="ECO:0000256" key="3">
    <source>
        <dbReference type="PIRSR" id="PIRSR600223-1"/>
    </source>
</evidence>
<name>F4LJB1_TREBD</name>
<feature type="active site" evidence="3">
    <location>
        <position position="90"/>
    </location>
</feature>
<dbReference type="eggNOG" id="COG0681">
    <property type="taxonomic scope" value="Bacteria"/>
</dbReference>
<feature type="transmembrane region" description="Helical" evidence="4">
    <location>
        <begin position="12"/>
        <end position="32"/>
    </location>
</feature>
<dbReference type="OrthoDB" id="360985at2"/>
<dbReference type="STRING" id="906968.Trebr_1937"/>
<evidence type="ECO:0000256" key="2">
    <source>
        <dbReference type="ARBA" id="ARBA00019232"/>
    </source>
</evidence>
<dbReference type="EMBL" id="CP002696">
    <property type="protein sequence ID" value="AEE17356.1"/>
    <property type="molecule type" value="Genomic_DNA"/>
</dbReference>
<reference evidence="7" key="1">
    <citation type="submission" date="2011-04" db="EMBL/GenBank/DDBJ databases">
        <title>The complete genome of Treponema brennaborense DSM 12168.</title>
        <authorList>
            <person name="Lucas S."/>
            <person name="Han J."/>
            <person name="Lapidus A."/>
            <person name="Bruce D."/>
            <person name="Goodwin L."/>
            <person name="Pitluck S."/>
            <person name="Peters L."/>
            <person name="Kyrpides N."/>
            <person name="Mavromatis K."/>
            <person name="Ivanova N."/>
            <person name="Mikhailova N."/>
            <person name="Pagani I."/>
            <person name="Teshima H."/>
            <person name="Detter J.C."/>
            <person name="Tapia R."/>
            <person name="Han C."/>
            <person name="Land M."/>
            <person name="Hauser L."/>
            <person name="Markowitz V."/>
            <person name="Cheng J.-F."/>
            <person name="Hugenholtz P."/>
            <person name="Woyke T."/>
            <person name="Wu D."/>
            <person name="Gronow S."/>
            <person name="Wellnitz S."/>
            <person name="Brambilla E."/>
            <person name="Klenk H.-P."/>
            <person name="Eisen J.A."/>
        </authorList>
    </citation>
    <scope>NUCLEOTIDE SEQUENCE [LARGE SCALE GENOMIC DNA]</scope>
    <source>
        <strain evidence="7">DSM 12168 / CIP 105900 / DD5/3</strain>
    </source>
</reference>
<dbReference type="RefSeq" id="WP_013759060.1">
    <property type="nucleotide sequence ID" value="NC_015500.1"/>
</dbReference>
<dbReference type="InterPro" id="IPR036286">
    <property type="entry name" value="LexA/Signal_pep-like_sf"/>
</dbReference>
<evidence type="ECO:0000256" key="4">
    <source>
        <dbReference type="RuleBase" id="RU362042"/>
    </source>
</evidence>
<keyword evidence="4" id="KW-0812">Transmembrane</keyword>
<sequence length="169" mass="18298">MKKSKKNSSPLLFVVCGVIAGIVLKLFVVDILNVSGTSMEPAVPDGAVIVVSKLAYGLVKPFGDELLAQWRTPRKGEVVLYFYNDKAVVKRCVATSGEPLDFSTDSGYSLTVADKTIPLTEAQYQRIKHSSEVPSGTILAIGDNYAQSVDSRNYGFVSVHNIIGKVICR</sequence>
<dbReference type="Proteomes" id="UP000006546">
    <property type="component" value="Chromosome"/>
</dbReference>
<dbReference type="EC" id="3.4.21.89" evidence="4"/>
<keyword evidence="4" id="KW-0645">Protease</keyword>
<organism evidence="6 7">
    <name type="scientific">Treponema brennaborense (strain DSM 12168 / CIP 105900 / DD5/3)</name>
    <dbReference type="NCBI Taxonomy" id="906968"/>
    <lineage>
        <taxon>Bacteria</taxon>
        <taxon>Pseudomonadati</taxon>
        <taxon>Spirochaetota</taxon>
        <taxon>Spirochaetia</taxon>
        <taxon>Spirochaetales</taxon>
        <taxon>Treponemataceae</taxon>
        <taxon>Treponema</taxon>
    </lineage>
</organism>
<comment type="catalytic activity">
    <reaction evidence="4">
        <text>Cleavage of hydrophobic, N-terminal signal or leader sequences from secreted and periplasmic proteins.</text>
        <dbReference type="EC" id="3.4.21.89"/>
    </reaction>
</comment>
<feature type="domain" description="Peptidase S26" evidence="5">
    <location>
        <begin position="13"/>
        <end position="167"/>
    </location>
</feature>
<proteinExistence type="inferred from homology"/>
<evidence type="ECO:0000259" key="5">
    <source>
        <dbReference type="Pfam" id="PF10502"/>
    </source>
</evidence>
<dbReference type="HOGENOM" id="CLU_127725_0_0_12"/>
<evidence type="ECO:0000313" key="7">
    <source>
        <dbReference type="Proteomes" id="UP000006546"/>
    </source>
</evidence>
<dbReference type="InterPro" id="IPR000223">
    <property type="entry name" value="Pept_S26A_signal_pept_1"/>
</dbReference>
<dbReference type="CDD" id="cd06530">
    <property type="entry name" value="S26_SPase_I"/>
    <property type="match status" value="1"/>
</dbReference>
<feature type="active site" evidence="3">
    <location>
        <position position="38"/>
    </location>
</feature>
<dbReference type="GO" id="GO:0004252">
    <property type="term" value="F:serine-type endopeptidase activity"/>
    <property type="evidence" value="ECO:0007669"/>
    <property type="project" value="InterPro"/>
</dbReference>
<dbReference type="PANTHER" id="PTHR43390">
    <property type="entry name" value="SIGNAL PEPTIDASE I"/>
    <property type="match status" value="1"/>
</dbReference>
<dbReference type="KEGG" id="tbe:Trebr_1937"/>
<dbReference type="GO" id="GO:0009003">
    <property type="term" value="F:signal peptidase activity"/>
    <property type="evidence" value="ECO:0007669"/>
    <property type="project" value="UniProtKB-EC"/>
</dbReference>
<comment type="subcellular location">
    <subcellularLocation>
        <location evidence="4">Membrane</location>
        <topology evidence="4">Single-pass type II membrane protein</topology>
    </subcellularLocation>
</comment>
<protein>
    <recommendedName>
        <fullName evidence="2 4">Signal peptidase I</fullName>
        <ecNumber evidence="4">3.4.21.89</ecNumber>
    </recommendedName>
</protein>
<keyword evidence="4" id="KW-0472">Membrane</keyword>
<dbReference type="Pfam" id="PF10502">
    <property type="entry name" value="Peptidase_S26"/>
    <property type="match status" value="1"/>
</dbReference>
<keyword evidence="4" id="KW-0378">Hydrolase</keyword>
<keyword evidence="7" id="KW-1185">Reference proteome</keyword>
<dbReference type="NCBIfam" id="TIGR02227">
    <property type="entry name" value="sigpep_I_bact"/>
    <property type="match status" value="1"/>
</dbReference>
<dbReference type="PANTHER" id="PTHR43390:SF1">
    <property type="entry name" value="CHLOROPLAST PROCESSING PEPTIDASE"/>
    <property type="match status" value="1"/>
</dbReference>
<dbReference type="GO" id="GO:0016020">
    <property type="term" value="C:membrane"/>
    <property type="evidence" value="ECO:0007669"/>
    <property type="project" value="UniProtKB-SubCell"/>
</dbReference>
<gene>
    <name evidence="6" type="ordered locus">Trebr_1937</name>
</gene>
<keyword evidence="4" id="KW-1133">Transmembrane helix</keyword>
<dbReference type="SUPFAM" id="SSF51306">
    <property type="entry name" value="LexA/Signal peptidase"/>
    <property type="match status" value="1"/>
</dbReference>
<dbReference type="AlphaFoldDB" id="F4LJB1"/>
<dbReference type="GO" id="GO:0006465">
    <property type="term" value="P:signal peptide processing"/>
    <property type="evidence" value="ECO:0007669"/>
    <property type="project" value="InterPro"/>
</dbReference>